<sequence>MIQAVLQDSGIPLEDCRGQGYDNGANMSGKLKGVQAQILKANPFAIYSPCASHTLNLVGVHAAESCQEVATFFGNVNRLYNFFSASPERWAILKKETGCSLHRLSDTRWSARIAAVRIVASHLPSVLVALEGVLDTCNLTSEAKSEANGLNNYFKTFDAIVLLTVWVKVLQCIENRNLILQTGDISLDTQAANIKDLQEEIQAIRNKWDSLLTEASLVAQAMEIPAQFRSEERRKRKRKLMPDERRSEDETECSAEQAFRNNVFFVAIDSIISDLSARFQTTATLCESFAPLLRLGNMSEEQIKATCRALTRTYPKDLTVEFENEMLLLKTVYNATFAHNLSPLQLLNAIYKLQLQSIFGETCIALRIFCTLPVTVAGGERAFSKMKLVKNYLRSTMSQDRLNSLALLSIESQLARKLDFKDLIKDFATKKTRQWALTGV</sequence>
<evidence type="ECO:0000259" key="3">
    <source>
        <dbReference type="Pfam" id="PF05699"/>
    </source>
</evidence>
<dbReference type="InterPro" id="IPR012337">
    <property type="entry name" value="RNaseH-like_sf"/>
</dbReference>
<dbReference type="PANTHER" id="PTHR46289:SF19">
    <property type="entry name" value="ZINC FINGER MYM-TYPE CONTAINING 1"/>
    <property type="match status" value="1"/>
</dbReference>
<gene>
    <name evidence="4" type="ORF">M9458_036954</name>
</gene>
<dbReference type="InterPro" id="IPR052958">
    <property type="entry name" value="IFN-induced_PKR_regulator"/>
</dbReference>
<comment type="caution">
    <text evidence="4">The sequence shown here is derived from an EMBL/GenBank/DDBJ whole genome shotgun (WGS) entry which is preliminary data.</text>
</comment>
<dbReference type="EMBL" id="JAMKFB020000018">
    <property type="protein sequence ID" value="KAL0168732.1"/>
    <property type="molecule type" value="Genomic_DNA"/>
</dbReference>
<dbReference type="PANTHER" id="PTHR46289">
    <property type="entry name" value="52 KDA REPRESSOR OF THE INHIBITOR OF THE PROTEIN KINASE-LIKE PROTEIN-RELATED"/>
    <property type="match status" value="1"/>
</dbReference>
<accession>A0ABD0P4Q2</accession>
<feature type="coiled-coil region" evidence="1">
    <location>
        <begin position="187"/>
        <end position="214"/>
    </location>
</feature>
<name>A0ABD0P4Q2_CIRMR</name>
<organism evidence="4 5">
    <name type="scientific">Cirrhinus mrigala</name>
    <name type="common">Mrigala</name>
    <dbReference type="NCBI Taxonomy" id="683832"/>
    <lineage>
        <taxon>Eukaryota</taxon>
        <taxon>Metazoa</taxon>
        <taxon>Chordata</taxon>
        <taxon>Craniata</taxon>
        <taxon>Vertebrata</taxon>
        <taxon>Euteleostomi</taxon>
        <taxon>Actinopterygii</taxon>
        <taxon>Neopterygii</taxon>
        <taxon>Teleostei</taxon>
        <taxon>Ostariophysi</taxon>
        <taxon>Cypriniformes</taxon>
        <taxon>Cyprinidae</taxon>
        <taxon>Labeoninae</taxon>
        <taxon>Labeonini</taxon>
        <taxon>Cirrhinus</taxon>
    </lineage>
</organism>
<dbReference type="Pfam" id="PF05699">
    <property type="entry name" value="Dimer_Tnp_hAT"/>
    <property type="match status" value="1"/>
</dbReference>
<evidence type="ECO:0000256" key="1">
    <source>
        <dbReference type="SAM" id="Coils"/>
    </source>
</evidence>
<feature type="domain" description="HAT C-terminal dimerisation" evidence="3">
    <location>
        <begin position="354"/>
        <end position="414"/>
    </location>
</feature>
<keyword evidence="1" id="KW-0175">Coiled coil</keyword>
<protein>
    <recommendedName>
        <fullName evidence="3">HAT C-terminal dimerisation domain-containing protein</fullName>
    </recommendedName>
</protein>
<evidence type="ECO:0000313" key="4">
    <source>
        <dbReference type="EMBL" id="KAL0168732.1"/>
    </source>
</evidence>
<evidence type="ECO:0000256" key="2">
    <source>
        <dbReference type="SAM" id="MobiDB-lite"/>
    </source>
</evidence>
<keyword evidence="5" id="KW-1185">Reference proteome</keyword>
<dbReference type="Proteomes" id="UP001529510">
    <property type="component" value="Unassembled WGS sequence"/>
</dbReference>
<dbReference type="AlphaFoldDB" id="A0ABD0P4Q2"/>
<proteinExistence type="predicted"/>
<evidence type="ECO:0000313" key="5">
    <source>
        <dbReference type="Proteomes" id="UP001529510"/>
    </source>
</evidence>
<dbReference type="SUPFAM" id="SSF53098">
    <property type="entry name" value="Ribonuclease H-like"/>
    <property type="match status" value="1"/>
</dbReference>
<dbReference type="InterPro" id="IPR008906">
    <property type="entry name" value="HATC_C_dom"/>
</dbReference>
<feature type="region of interest" description="Disordered" evidence="2">
    <location>
        <begin position="233"/>
        <end position="253"/>
    </location>
</feature>
<reference evidence="4 5" key="1">
    <citation type="submission" date="2024-05" db="EMBL/GenBank/DDBJ databases">
        <title>Genome sequencing and assembly of Indian major carp, Cirrhinus mrigala (Hamilton, 1822).</title>
        <authorList>
            <person name="Mohindra V."/>
            <person name="Chowdhury L.M."/>
            <person name="Lal K."/>
            <person name="Jena J.K."/>
        </authorList>
    </citation>
    <scope>NUCLEOTIDE SEQUENCE [LARGE SCALE GENOMIC DNA]</scope>
    <source>
        <strain evidence="4">CM1030</strain>
        <tissue evidence="4">Blood</tissue>
    </source>
</reference>